<name>A0A166CSI1_9AGAM</name>
<proteinExistence type="predicted"/>
<dbReference type="EMBL" id="KV417625">
    <property type="protein sequence ID" value="KZP13957.1"/>
    <property type="molecule type" value="Genomic_DNA"/>
</dbReference>
<sequence length="122" mass="13616">MDKPGKAPDIQRRRAIRSGSGNLALGRHWLIIVRSGNHLWDSEWYHPDKTETSYTHGSVLRTGARHRTILRLEDSDRWLGRHTCAGCATSLARMSIAVPIEAFERLKAVLQAVASSASETNL</sequence>
<evidence type="ECO:0000313" key="2">
    <source>
        <dbReference type="Proteomes" id="UP000076532"/>
    </source>
</evidence>
<accession>A0A166CSI1</accession>
<dbReference type="AlphaFoldDB" id="A0A166CSI1"/>
<evidence type="ECO:0000313" key="1">
    <source>
        <dbReference type="EMBL" id="KZP13957.1"/>
    </source>
</evidence>
<keyword evidence="2" id="KW-1185">Reference proteome</keyword>
<gene>
    <name evidence="1" type="ORF">FIBSPDRAFT_868826</name>
</gene>
<organism evidence="1 2">
    <name type="scientific">Athelia psychrophila</name>
    <dbReference type="NCBI Taxonomy" id="1759441"/>
    <lineage>
        <taxon>Eukaryota</taxon>
        <taxon>Fungi</taxon>
        <taxon>Dikarya</taxon>
        <taxon>Basidiomycota</taxon>
        <taxon>Agaricomycotina</taxon>
        <taxon>Agaricomycetes</taxon>
        <taxon>Agaricomycetidae</taxon>
        <taxon>Atheliales</taxon>
        <taxon>Atheliaceae</taxon>
        <taxon>Athelia</taxon>
    </lineage>
</organism>
<dbReference type="Proteomes" id="UP000076532">
    <property type="component" value="Unassembled WGS sequence"/>
</dbReference>
<reference evidence="1 2" key="1">
    <citation type="journal article" date="2016" name="Mol. Biol. Evol.">
        <title>Comparative Genomics of Early-Diverging Mushroom-Forming Fungi Provides Insights into the Origins of Lignocellulose Decay Capabilities.</title>
        <authorList>
            <person name="Nagy L.G."/>
            <person name="Riley R."/>
            <person name="Tritt A."/>
            <person name="Adam C."/>
            <person name="Daum C."/>
            <person name="Floudas D."/>
            <person name="Sun H."/>
            <person name="Yadav J.S."/>
            <person name="Pangilinan J."/>
            <person name="Larsson K.H."/>
            <person name="Matsuura K."/>
            <person name="Barry K."/>
            <person name="Labutti K."/>
            <person name="Kuo R."/>
            <person name="Ohm R.A."/>
            <person name="Bhattacharya S.S."/>
            <person name="Shirouzu T."/>
            <person name="Yoshinaga Y."/>
            <person name="Martin F.M."/>
            <person name="Grigoriev I.V."/>
            <person name="Hibbett D.S."/>
        </authorList>
    </citation>
    <scope>NUCLEOTIDE SEQUENCE [LARGE SCALE GENOMIC DNA]</scope>
    <source>
        <strain evidence="1 2">CBS 109695</strain>
    </source>
</reference>
<feature type="non-terminal residue" evidence="1">
    <location>
        <position position="122"/>
    </location>
</feature>
<protein>
    <submittedName>
        <fullName evidence="1">Uncharacterized protein</fullName>
    </submittedName>
</protein>